<dbReference type="Pfam" id="PF13456">
    <property type="entry name" value="RVT_3"/>
    <property type="match status" value="1"/>
</dbReference>
<evidence type="ECO:0000259" key="1">
    <source>
        <dbReference type="Pfam" id="PF13456"/>
    </source>
</evidence>
<gene>
    <name evidence="2" type="ORF">Goari_003086</name>
</gene>
<dbReference type="AlphaFoldDB" id="A0A7J8YAC3"/>
<dbReference type="InterPro" id="IPR002156">
    <property type="entry name" value="RNaseH_domain"/>
</dbReference>
<dbReference type="EMBL" id="JABFAA010000011">
    <property type="protein sequence ID" value="MBA0696541.1"/>
    <property type="molecule type" value="Genomic_DNA"/>
</dbReference>
<sequence length="122" mass="14125">MGGSFKVERLQAEWDQFYALEESINVANTLIIANAILKPGCASLANRIRNRRVDITIMRHRIDDLFNSNDMLHNVKFKWANRNCNKATNFMNKYAITNNCNSNFGMNYPTTIHDYVMFDAIN</sequence>
<proteinExistence type="predicted"/>
<evidence type="ECO:0000313" key="2">
    <source>
        <dbReference type="EMBL" id="MBA0696541.1"/>
    </source>
</evidence>
<keyword evidence="3" id="KW-1185">Reference proteome</keyword>
<comment type="caution">
    <text evidence="2">The sequence shown here is derived from an EMBL/GenBank/DDBJ whole genome shotgun (WGS) entry which is preliminary data.</text>
</comment>
<accession>A0A7J8YAC3</accession>
<dbReference type="GO" id="GO:0003676">
    <property type="term" value="F:nucleic acid binding"/>
    <property type="evidence" value="ECO:0007669"/>
    <property type="project" value="InterPro"/>
</dbReference>
<protein>
    <recommendedName>
        <fullName evidence="1">RNase H type-1 domain-containing protein</fullName>
    </recommendedName>
</protein>
<dbReference type="GO" id="GO:0004523">
    <property type="term" value="F:RNA-DNA hybrid ribonuclease activity"/>
    <property type="evidence" value="ECO:0007669"/>
    <property type="project" value="InterPro"/>
</dbReference>
<feature type="domain" description="RNase H type-1" evidence="1">
    <location>
        <begin position="18"/>
        <end position="89"/>
    </location>
</feature>
<dbReference type="Proteomes" id="UP000593577">
    <property type="component" value="Unassembled WGS sequence"/>
</dbReference>
<organism evidence="2 3">
    <name type="scientific">Gossypium aridum</name>
    <name type="common">American cotton</name>
    <name type="synonym">Erioxylum aridum</name>
    <dbReference type="NCBI Taxonomy" id="34290"/>
    <lineage>
        <taxon>Eukaryota</taxon>
        <taxon>Viridiplantae</taxon>
        <taxon>Streptophyta</taxon>
        <taxon>Embryophyta</taxon>
        <taxon>Tracheophyta</taxon>
        <taxon>Spermatophyta</taxon>
        <taxon>Magnoliopsida</taxon>
        <taxon>eudicotyledons</taxon>
        <taxon>Gunneridae</taxon>
        <taxon>Pentapetalae</taxon>
        <taxon>rosids</taxon>
        <taxon>malvids</taxon>
        <taxon>Malvales</taxon>
        <taxon>Malvaceae</taxon>
        <taxon>Malvoideae</taxon>
        <taxon>Gossypium</taxon>
    </lineage>
</organism>
<reference evidence="2 3" key="1">
    <citation type="journal article" date="2019" name="Genome Biol. Evol.">
        <title>Insights into the evolution of the New World diploid cottons (Gossypium, subgenus Houzingenia) based on genome sequencing.</title>
        <authorList>
            <person name="Grover C.E."/>
            <person name="Arick M.A. 2nd"/>
            <person name="Thrash A."/>
            <person name="Conover J.L."/>
            <person name="Sanders W.S."/>
            <person name="Peterson D.G."/>
            <person name="Frelichowski J.E."/>
            <person name="Scheffler J.A."/>
            <person name="Scheffler B.E."/>
            <person name="Wendel J.F."/>
        </authorList>
    </citation>
    <scope>NUCLEOTIDE SEQUENCE [LARGE SCALE GENOMIC DNA]</scope>
    <source>
        <strain evidence="2">185</strain>
        <tissue evidence="2">Leaf</tissue>
    </source>
</reference>
<evidence type="ECO:0000313" key="3">
    <source>
        <dbReference type="Proteomes" id="UP000593577"/>
    </source>
</evidence>
<name>A0A7J8YAC3_GOSAI</name>